<sequence>MAAPATAITTAVKGPVTWHWNCNGFASKKAVLQQHITQVARKPDIIMIQETRTDAVSLPGYRVYAKSPKVSGGRGICTLVRKGLTFIEHEVHSSKIEYTLIDVITGKKEKNITFLLNVYSSPLHLRQKFQTLLHIASTVARCLRGHQRGAPGMGI</sequence>
<dbReference type="InterPro" id="IPR036691">
    <property type="entry name" value="Endo/exonu/phosph_ase_sf"/>
</dbReference>
<evidence type="ECO:0000313" key="3">
    <source>
        <dbReference type="Proteomes" id="UP001321473"/>
    </source>
</evidence>
<dbReference type="Gene3D" id="3.60.10.10">
    <property type="entry name" value="Endonuclease/exonuclease/phosphatase"/>
    <property type="match status" value="1"/>
</dbReference>
<dbReference type="SUPFAM" id="SSF56219">
    <property type="entry name" value="DNase I-like"/>
    <property type="match status" value="1"/>
</dbReference>
<name>A0AAQ4EVV3_AMBAM</name>
<dbReference type="GO" id="GO:0003824">
    <property type="term" value="F:catalytic activity"/>
    <property type="evidence" value="ECO:0007669"/>
    <property type="project" value="InterPro"/>
</dbReference>
<dbReference type="InterPro" id="IPR005135">
    <property type="entry name" value="Endo/exonuclease/phosphatase"/>
</dbReference>
<reference evidence="2 3" key="1">
    <citation type="journal article" date="2023" name="Arcadia Sci">
        <title>De novo assembly of a long-read Amblyomma americanum tick genome.</title>
        <authorList>
            <person name="Chou S."/>
            <person name="Poskanzer K.E."/>
            <person name="Rollins M."/>
            <person name="Thuy-Boun P.S."/>
        </authorList>
    </citation>
    <scope>NUCLEOTIDE SEQUENCE [LARGE SCALE GENOMIC DNA]</scope>
    <source>
        <strain evidence="2">F_SG_1</strain>
        <tissue evidence="2">Salivary glands</tissue>
    </source>
</reference>
<dbReference type="AlphaFoldDB" id="A0AAQ4EVV3"/>
<gene>
    <name evidence="2" type="ORF">V5799_019810</name>
</gene>
<proteinExistence type="predicted"/>
<accession>A0AAQ4EVV3</accession>
<protein>
    <recommendedName>
        <fullName evidence="1">Endonuclease/exonuclease/phosphatase domain-containing protein</fullName>
    </recommendedName>
</protein>
<organism evidence="2 3">
    <name type="scientific">Amblyomma americanum</name>
    <name type="common">Lone star tick</name>
    <dbReference type="NCBI Taxonomy" id="6943"/>
    <lineage>
        <taxon>Eukaryota</taxon>
        <taxon>Metazoa</taxon>
        <taxon>Ecdysozoa</taxon>
        <taxon>Arthropoda</taxon>
        <taxon>Chelicerata</taxon>
        <taxon>Arachnida</taxon>
        <taxon>Acari</taxon>
        <taxon>Parasitiformes</taxon>
        <taxon>Ixodida</taxon>
        <taxon>Ixodoidea</taxon>
        <taxon>Ixodidae</taxon>
        <taxon>Amblyomminae</taxon>
        <taxon>Amblyomma</taxon>
    </lineage>
</organism>
<keyword evidence="3" id="KW-1185">Reference proteome</keyword>
<comment type="caution">
    <text evidence="2">The sequence shown here is derived from an EMBL/GenBank/DDBJ whole genome shotgun (WGS) entry which is preliminary data.</text>
</comment>
<feature type="domain" description="Endonuclease/exonuclease/phosphatase" evidence="1">
    <location>
        <begin position="20"/>
        <end position="87"/>
    </location>
</feature>
<dbReference type="Pfam" id="PF03372">
    <property type="entry name" value="Exo_endo_phos"/>
    <property type="match status" value="1"/>
</dbReference>
<dbReference type="Proteomes" id="UP001321473">
    <property type="component" value="Unassembled WGS sequence"/>
</dbReference>
<evidence type="ECO:0000313" key="2">
    <source>
        <dbReference type="EMBL" id="KAK8778850.1"/>
    </source>
</evidence>
<evidence type="ECO:0000259" key="1">
    <source>
        <dbReference type="Pfam" id="PF03372"/>
    </source>
</evidence>
<dbReference type="EMBL" id="JARKHS020010345">
    <property type="protein sequence ID" value="KAK8778850.1"/>
    <property type="molecule type" value="Genomic_DNA"/>
</dbReference>